<evidence type="ECO:0000256" key="7">
    <source>
        <dbReference type="SAM" id="MobiDB-lite"/>
    </source>
</evidence>
<evidence type="ECO:0000256" key="1">
    <source>
        <dbReference type="ARBA" id="ARBA00004370"/>
    </source>
</evidence>
<keyword evidence="9" id="KW-0418">Kinase</keyword>
<reference evidence="9 10" key="1">
    <citation type="journal article" date="2019" name="Nat. Plants">
        <title>Stout camphor tree genome fills gaps in understanding of flowering plant genome evolution.</title>
        <authorList>
            <person name="Chaw S.M."/>
            <person name="Liu Y.C."/>
            <person name="Wu Y.W."/>
            <person name="Wang H.Y."/>
            <person name="Lin C.I."/>
            <person name="Wu C.S."/>
            <person name="Ke H.M."/>
            <person name="Chang L.Y."/>
            <person name="Hsu C.Y."/>
            <person name="Yang H.T."/>
            <person name="Sudianto E."/>
            <person name="Hsu M.H."/>
            <person name="Wu K.P."/>
            <person name="Wang L.N."/>
            <person name="Leebens-Mack J.H."/>
            <person name="Tsai I.J."/>
        </authorList>
    </citation>
    <scope>NUCLEOTIDE SEQUENCE [LARGE SCALE GENOMIC DNA]</scope>
    <source>
        <strain evidence="10">cv. Chaw 1501</strain>
        <tissue evidence="9">Young leaves</tissue>
    </source>
</reference>
<keyword evidence="9" id="KW-0808">Transferase</keyword>
<accession>A0A443P784</accession>
<evidence type="ECO:0000256" key="6">
    <source>
        <dbReference type="ARBA" id="ARBA00023136"/>
    </source>
</evidence>
<dbReference type="InterPro" id="IPR051809">
    <property type="entry name" value="Plant_receptor-like_S/T_kinase"/>
</dbReference>
<dbReference type="SUPFAM" id="SSF52058">
    <property type="entry name" value="L domain-like"/>
    <property type="match status" value="1"/>
</dbReference>
<dbReference type="InterPro" id="IPR032675">
    <property type="entry name" value="LRR_dom_sf"/>
</dbReference>
<gene>
    <name evidence="9" type="ORF">CKAN_01555300</name>
</gene>
<keyword evidence="6 8" id="KW-0472">Membrane</keyword>
<protein>
    <submittedName>
        <fullName evidence="9">Protein kinase domain-containing protein</fullName>
    </submittedName>
</protein>
<keyword evidence="4" id="KW-0677">Repeat</keyword>
<dbReference type="Proteomes" id="UP000283530">
    <property type="component" value="Unassembled WGS sequence"/>
</dbReference>
<dbReference type="InterPro" id="IPR011009">
    <property type="entry name" value="Kinase-like_dom_sf"/>
</dbReference>
<proteinExistence type="predicted"/>
<comment type="subcellular location">
    <subcellularLocation>
        <location evidence="1">Membrane</location>
    </subcellularLocation>
</comment>
<keyword evidence="10" id="KW-1185">Reference proteome</keyword>
<dbReference type="AlphaFoldDB" id="A0A443P784"/>
<keyword evidence="5 8" id="KW-1133">Transmembrane helix</keyword>
<dbReference type="PANTHER" id="PTHR27008">
    <property type="entry name" value="OS04G0122200 PROTEIN"/>
    <property type="match status" value="1"/>
</dbReference>
<dbReference type="OrthoDB" id="676979at2759"/>
<evidence type="ECO:0000256" key="4">
    <source>
        <dbReference type="ARBA" id="ARBA00022737"/>
    </source>
</evidence>
<dbReference type="InterPro" id="IPR001611">
    <property type="entry name" value="Leu-rich_rpt"/>
</dbReference>
<evidence type="ECO:0000313" key="10">
    <source>
        <dbReference type="Proteomes" id="UP000283530"/>
    </source>
</evidence>
<dbReference type="PANTHER" id="PTHR27008:SF499">
    <property type="entry name" value="OS06G0581500 PROTEIN"/>
    <property type="match status" value="1"/>
</dbReference>
<dbReference type="Pfam" id="PF00560">
    <property type="entry name" value="LRR_1"/>
    <property type="match status" value="6"/>
</dbReference>
<dbReference type="GO" id="GO:0016301">
    <property type="term" value="F:kinase activity"/>
    <property type="evidence" value="ECO:0007669"/>
    <property type="project" value="UniProtKB-KW"/>
</dbReference>
<comment type="caution">
    <text evidence="9">The sequence shown here is derived from an EMBL/GenBank/DDBJ whole genome shotgun (WGS) entry which is preliminary data.</text>
</comment>
<dbReference type="GO" id="GO:0016020">
    <property type="term" value="C:membrane"/>
    <property type="evidence" value="ECO:0007669"/>
    <property type="project" value="UniProtKB-SubCell"/>
</dbReference>
<keyword evidence="3 8" id="KW-0812">Transmembrane</keyword>
<sequence length="623" mass="69353">MEGTRSDCKPFEKMPRRSLERTTKARSAVATPKSFDLSAYKDKSPSHLINCFKTRFFSLSHNNLFSLIPSSLANCGRLVGFDFSFNNLTGSFPAVSYASPNMAYISLRSNSLSGDIHELISRCQSPEFLDIGRNVFTGPLPFYLLQLKNLSFFNVSFKPFQGEIPDNATCSDQMKMLDISGNDLHGEIHPSIANCRNIRLLNFGFNQLNGHWKSLESLSILRLGNNAIEGTIPEELGSIEFLLALEDLSHNNLHGGIPRTLYNMTYLKFLDLHQNQLNDSIPTGLGELSHIQFLHLSENLLTGSIPYSLGNLRQLTYFNLSFNHLSGVIPNATTIQQFGTTAFTHNPRLRGEPLDSHVLVTSTNTTPSKTWRTKLLSVAAIITVVTAAVILILVGAVTIIYKKAHRRDDESMFSKSIPVSSSGSNLIIGKLALFGKNLRTNYEALETGFEALFDMDCLIGDGSIGTLYRTGFECGISIAVKKLETLGKLYWSRRFHIALGIARALAYLHHGCNPQVLHLNIKSTNILLDEGFGVIFLELVTGRKPPKRLKSTEVVLLCDYIRELFEKGTTSYCFDQSLWGSSEIELIQVMKLGLIYTSKAPPRRPTMVEVVQVLESIQPVCQL</sequence>
<dbReference type="Gene3D" id="1.10.510.10">
    <property type="entry name" value="Transferase(Phosphotransferase) domain 1"/>
    <property type="match status" value="2"/>
</dbReference>
<dbReference type="FunFam" id="3.80.10.10:FF:000383">
    <property type="entry name" value="Leucine-rich repeat receptor protein kinase EMS1"/>
    <property type="match status" value="1"/>
</dbReference>
<evidence type="ECO:0000256" key="5">
    <source>
        <dbReference type="ARBA" id="ARBA00022989"/>
    </source>
</evidence>
<evidence type="ECO:0000256" key="3">
    <source>
        <dbReference type="ARBA" id="ARBA00022692"/>
    </source>
</evidence>
<evidence type="ECO:0000256" key="2">
    <source>
        <dbReference type="ARBA" id="ARBA00022614"/>
    </source>
</evidence>
<dbReference type="STRING" id="337451.A0A443P784"/>
<evidence type="ECO:0000256" key="8">
    <source>
        <dbReference type="SAM" id="Phobius"/>
    </source>
</evidence>
<dbReference type="EMBL" id="QPKB01000006">
    <property type="protein sequence ID" value="RWR86644.1"/>
    <property type="molecule type" value="Genomic_DNA"/>
</dbReference>
<keyword evidence="2" id="KW-0433">Leucine-rich repeat</keyword>
<evidence type="ECO:0000313" key="9">
    <source>
        <dbReference type="EMBL" id="RWR86644.1"/>
    </source>
</evidence>
<dbReference type="Gene3D" id="3.80.10.10">
    <property type="entry name" value="Ribonuclease Inhibitor"/>
    <property type="match status" value="1"/>
</dbReference>
<feature type="region of interest" description="Disordered" evidence="7">
    <location>
        <begin position="1"/>
        <end position="25"/>
    </location>
</feature>
<organism evidence="9 10">
    <name type="scientific">Cinnamomum micranthum f. kanehirae</name>
    <dbReference type="NCBI Taxonomy" id="337451"/>
    <lineage>
        <taxon>Eukaryota</taxon>
        <taxon>Viridiplantae</taxon>
        <taxon>Streptophyta</taxon>
        <taxon>Embryophyta</taxon>
        <taxon>Tracheophyta</taxon>
        <taxon>Spermatophyta</taxon>
        <taxon>Magnoliopsida</taxon>
        <taxon>Magnoliidae</taxon>
        <taxon>Laurales</taxon>
        <taxon>Lauraceae</taxon>
        <taxon>Cinnamomum</taxon>
    </lineage>
</organism>
<dbReference type="SUPFAM" id="SSF56112">
    <property type="entry name" value="Protein kinase-like (PK-like)"/>
    <property type="match status" value="1"/>
</dbReference>
<name>A0A443P784_9MAGN</name>
<feature type="compositionally biased region" description="Basic and acidic residues" evidence="7">
    <location>
        <begin position="1"/>
        <end position="23"/>
    </location>
</feature>
<feature type="transmembrane region" description="Helical" evidence="8">
    <location>
        <begin position="375"/>
        <end position="401"/>
    </location>
</feature>